<sequence length="107" mass="11727">MAPYSQGKLSGARSMLTTPLPAAANVPAHLPLAGKWCSPWAIEEDDGLEAGRRGGAAVLAGCHYRLAHLPWGVLRRSHRSPWESGRRKEPWSPWRLRAGRGHAVLMD</sequence>
<organism evidence="1">
    <name type="scientific">Oryza nivara</name>
    <name type="common">Indian wild rice</name>
    <name type="synonym">Oryza sativa f. spontanea</name>
    <dbReference type="NCBI Taxonomy" id="4536"/>
    <lineage>
        <taxon>Eukaryota</taxon>
        <taxon>Viridiplantae</taxon>
        <taxon>Streptophyta</taxon>
        <taxon>Embryophyta</taxon>
        <taxon>Tracheophyta</taxon>
        <taxon>Spermatophyta</taxon>
        <taxon>Magnoliopsida</taxon>
        <taxon>Liliopsida</taxon>
        <taxon>Poales</taxon>
        <taxon>Poaceae</taxon>
        <taxon>BOP clade</taxon>
        <taxon>Oryzoideae</taxon>
        <taxon>Oryzeae</taxon>
        <taxon>Oryzinae</taxon>
        <taxon>Oryza</taxon>
    </lineage>
</organism>
<proteinExistence type="predicted"/>
<dbReference type="AlphaFoldDB" id="A0A0E0G1V7"/>
<dbReference type="OMA" id="VVAGCHY"/>
<dbReference type="HOGENOM" id="CLU_2214198_0_0_1"/>
<name>A0A0E0G1V7_ORYNI</name>
<keyword evidence="2" id="KW-1185">Reference proteome</keyword>
<reference evidence="1" key="1">
    <citation type="submission" date="2015-04" db="UniProtKB">
        <authorList>
            <consortium name="EnsemblPlants"/>
        </authorList>
    </citation>
    <scope>IDENTIFICATION</scope>
    <source>
        <strain evidence="1">SL10</strain>
    </source>
</reference>
<dbReference type="Proteomes" id="UP000006591">
    <property type="component" value="Chromosome 2"/>
</dbReference>
<evidence type="ECO:0000313" key="2">
    <source>
        <dbReference type="Proteomes" id="UP000006591"/>
    </source>
</evidence>
<reference evidence="1" key="2">
    <citation type="submission" date="2018-04" db="EMBL/GenBank/DDBJ databases">
        <title>OnivRS2 (Oryza nivara Reference Sequence Version 2).</title>
        <authorList>
            <person name="Zhang J."/>
            <person name="Kudrna D."/>
            <person name="Lee S."/>
            <person name="Talag J."/>
            <person name="Rajasekar S."/>
            <person name="Welchert J."/>
            <person name="Hsing Y.-I."/>
            <person name="Wing R.A."/>
        </authorList>
    </citation>
    <scope>NUCLEOTIDE SEQUENCE [LARGE SCALE GENOMIC DNA]</scope>
    <source>
        <strain evidence="1">SL10</strain>
    </source>
</reference>
<accession>A0A0E0G1V7</accession>
<protein>
    <submittedName>
        <fullName evidence="1">Uncharacterized protein</fullName>
    </submittedName>
</protein>
<evidence type="ECO:0000313" key="1">
    <source>
        <dbReference type="EnsemblPlants" id="ONIVA02G05370.1"/>
    </source>
</evidence>
<dbReference type="EnsemblPlants" id="ONIVA02G05370.1">
    <property type="protein sequence ID" value="ONIVA02G05370.1"/>
    <property type="gene ID" value="ONIVA02G05370"/>
</dbReference>
<dbReference type="Gramene" id="ONIVA02G05370.1">
    <property type="protein sequence ID" value="ONIVA02G05370.1"/>
    <property type="gene ID" value="ONIVA02G05370"/>
</dbReference>